<dbReference type="Proteomes" id="UP001153069">
    <property type="component" value="Unassembled WGS sequence"/>
</dbReference>
<dbReference type="GO" id="GO:0016874">
    <property type="term" value="F:ligase activity"/>
    <property type="evidence" value="ECO:0007669"/>
    <property type="project" value="UniProtKB-KW"/>
</dbReference>
<evidence type="ECO:0000256" key="4">
    <source>
        <dbReference type="SAM" id="Phobius"/>
    </source>
</evidence>
<keyword evidence="4" id="KW-0812">Transmembrane</keyword>
<protein>
    <submittedName>
        <fullName evidence="6">Phosphopantothenate--cysteine ligase 1</fullName>
    </submittedName>
</protein>
<accession>A0A9N8DEB0</accession>
<keyword evidence="7" id="KW-1185">Reference proteome</keyword>
<keyword evidence="4" id="KW-1133">Transmembrane helix</keyword>
<name>A0A9N8DEB0_9STRA</name>
<feature type="domain" description="DNA/pantothenate metabolism flavoprotein C-terminal" evidence="5">
    <location>
        <begin position="229"/>
        <end position="331"/>
    </location>
</feature>
<gene>
    <name evidence="6" type="ORF">SEMRO_49_G028550.1</name>
</gene>
<evidence type="ECO:0000313" key="7">
    <source>
        <dbReference type="Proteomes" id="UP001153069"/>
    </source>
</evidence>
<feature type="region of interest" description="Disordered" evidence="3">
    <location>
        <begin position="154"/>
        <end position="175"/>
    </location>
</feature>
<evidence type="ECO:0000256" key="3">
    <source>
        <dbReference type="SAM" id="MobiDB-lite"/>
    </source>
</evidence>
<evidence type="ECO:0000256" key="1">
    <source>
        <dbReference type="ARBA" id="ARBA00005703"/>
    </source>
</evidence>
<reference evidence="6" key="1">
    <citation type="submission" date="2020-06" db="EMBL/GenBank/DDBJ databases">
        <authorList>
            <consortium name="Plant Systems Biology data submission"/>
        </authorList>
    </citation>
    <scope>NUCLEOTIDE SEQUENCE</scope>
    <source>
        <strain evidence="6">D6</strain>
    </source>
</reference>
<keyword evidence="4" id="KW-0472">Membrane</keyword>
<dbReference type="Gene3D" id="3.40.50.10300">
    <property type="entry name" value="CoaB-like"/>
    <property type="match status" value="1"/>
</dbReference>
<dbReference type="InterPro" id="IPR035929">
    <property type="entry name" value="CoaB-like_sf"/>
</dbReference>
<organism evidence="6 7">
    <name type="scientific">Seminavis robusta</name>
    <dbReference type="NCBI Taxonomy" id="568900"/>
    <lineage>
        <taxon>Eukaryota</taxon>
        <taxon>Sar</taxon>
        <taxon>Stramenopiles</taxon>
        <taxon>Ochrophyta</taxon>
        <taxon>Bacillariophyta</taxon>
        <taxon>Bacillariophyceae</taxon>
        <taxon>Bacillariophycidae</taxon>
        <taxon>Naviculales</taxon>
        <taxon>Naviculaceae</taxon>
        <taxon>Seminavis</taxon>
    </lineage>
</organism>
<dbReference type="EMBL" id="CAICTM010000049">
    <property type="protein sequence ID" value="CAB9498935.1"/>
    <property type="molecule type" value="Genomic_DNA"/>
</dbReference>
<dbReference type="Pfam" id="PF04127">
    <property type="entry name" value="DFP"/>
    <property type="match status" value="1"/>
</dbReference>
<evidence type="ECO:0000259" key="5">
    <source>
        <dbReference type="Pfam" id="PF04127"/>
    </source>
</evidence>
<proteinExistence type="inferred from homology"/>
<keyword evidence="2" id="KW-0175">Coiled coil</keyword>
<dbReference type="GO" id="GO:0015937">
    <property type="term" value="P:coenzyme A biosynthetic process"/>
    <property type="evidence" value="ECO:0007669"/>
    <property type="project" value="UniProtKB-ARBA"/>
</dbReference>
<dbReference type="AlphaFoldDB" id="A0A9N8DEB0"/>
<comment type="similarity">
    <text evidence="1">Belongs to the PPC synthetase family.</text>
</comment>
<sequence length="454" mass="50895">MSSSNTTTEDYTTVDQQISSFLSDCLSDADCTQLELQLTQFVSCHYHQRPIALVTSGGTAADLEVNSVRCLDNFSTGLRGAISVEEFLKRGYAVVHLWRRGSASPFGRVLCQEILQQPAQDGLHVDSLGKLFAGGDEDDEEALVQQVLDQQDPWLTDPNNNNNNNDTAANNAHTMNRNDHHHSIALHRHVLYSTKLQTALQERATALKEQRLLTIPFRSIEEYLAKLKLASTALQESKSLALVYLAAAVSDYYIPQHEKSQHKIQSDSGSITLHLRPVPKTMGLLRDAWAPDAFCVSFKLETDSNILRKKAERAVQKYNCHLVIGNLLHTRYQKVSILAPPELGNHTTDVTEWPMHEVVKPHPQQQQDSLESAIIDFVVQSHFEFISNSGYQQQPMQSSKAAMQRLQEKKWRLQRQSLELQLKQHAWTVAGIVLSVALSSAISAAMQRRAAGQR</sequence>
<dbReference type="SUPFAM" id="SSF102645">
    <property type="entry name" value="CoaB-like"/>
    <property type="match status" value="2"/>
</dbReference>
<feature type="compositionally biased region" description="Low complexity" evidence="3">
    <location>
        <begin position="159"/>
        <end position="172"/>
    </location>
</feature>
<dbReference type="InterPro" id="IPR007085">
    <property type="entry name" value="DNA/pantothenate-metab_flavo_C"/>
</dbReference>
<evidence type="ECO:0000313" key="6">
    <source>
        <dbReference type="EMBL" id="CAB9498935.1"/>
    </source>
</evidence>
<comment type="caution">
    <text evidence="6">The sequence shown here is derived from an EMBL/GenBank/DDBJ whole genome shotgun (WGS) entry which is preliminary data.</text>
</comment>
<dbReference type="OrthoDB" id="70224at2759"/>
<feature type="transmembrane region" description="Helical" evidence="4">
    <location>
        <begin position="426"/>
        <end position="446"/>
    </location>
</feature>
<dbReference type="PANTHER" id="PTHR12290">
    <property type="entry name" value="CORNICHON-RELATED"/>
    <property type="match status" value="1"/>
</dbReference>
<feature type="coiled-coil region" evidence="2">
    <location>
        <begin position="396"/>
        <end position="423"/>
    </location>
</feature>
<evidence type="ECO:0000256" key="2">
    <source>
        <dbReference type="SAM" id="Coils"/>
    </source>
</evidence>
<keyword evidence="6" id="KW-0436">Ligase</keyword>